<organism evidence="3 4">
    <name type="scientific">Vicia faba</name>
    <name type="common">Broad bean</name>
    <name type="synonym">Faba vulgaris</name>
    <dbReference type="NCBI Taxonomy" id="3906"/>
    <lineage>
        <taxon>Eukaryota</taxon>
        <taxon>Viridiplantae</taxon>
        <taxon>Streptophyta</taxon>
        <taxon>Embryophyta</taxon>
        <taxon>Tracheophyta</taxon>
        <taxon>Spermatophyta</taxon>
        <taxon>Magnoliopsida</taxon>
        <taxon>eudicotyledons</taxon>
        <taxon>Gunneridae</taxon>
        <taxon>Pentapetalae</taxon>
        <taxon>rosids</taxon>
        <taxon>fabids</taxon>
        <taxon>Fabales</taxon>
        <taxon>Fabaceae</taxon>
        <taxon>Papilionoideae</taxon>
        <taxon>50 kb inversion clade</taxon>
        <taxon>NPAAA clade</taxon>
        <taxon>Hologalegina</taxon>
        <taxon>IRL clade</taxon>
        <taxon>Fabeae</taxon>
        <taxon>Vicia</taxon>
    </lineage>
</organism>
<feature type="region of interest" description="Disordered" evidence="1">
    <location>
        <begin position="206"/>
        <end position="225"/>
    </location>
</feature>
<dbReference type="GO" id="GO:0003677">
    <property type="term" value="F:DNA binding"/>
    <property type="evidence" value="ECO:0007669"/>
    <property type="project" value="InterPro"/>
</dbReference>
<dbReference type="PANTHER" id="PTHR34199">
    <property type="entry name" value="NUMOD3 MOTIF FAMILY PROTEIN, EXPRESSED"/>
    <property type="match status" value="1"/>
</dbReference>
<dbReference type="AlphaFoldDB" id="A0AAV1B2N5"/>
<dbReference type="Proteomes" id="UP001157006">
    <property type="component" value="Chromosome 5"/>
</dbReference>
<evidence type="ECO:0000256" key="1">
    <source>
        <dbReference type="SAM" id="MobiDB-lite"/>
    </source>
</evidence>
<protein>
    <recommendedName>
        <fullName evidence="2">Nuclease associated modular domain-containing protein</fullName>
    </recommendedName>
</protein>
<feature type="compositionally biased region" description="Polar residues" evidence="1">
    <location>
        <begin position="532"/>
        <end position="546"/>
    </location>
</feature>
<dbReference type="PANTHER" id="PTHR34199:SF2">
    <property type="entry name" value="NUMOD3 MOTIF FAMILY PROTEIN, EXPRESSED"/>
    <property type="match status" value="1"/>
</dbReference>
<sequence length="601" mass="68011">MGLIEITNAHLLRPPLPYYYYHVKQFNRISFRKYNFNLPPRTIKAVAAAAAVDDVEIAGGPQQPFDEKERLRRSRISKANTGNTPWNKGLKHSPETLQKIKERTRIAMQNPKVKIKLISSGHAQTSETRLKIGAGVRKQREKKRRIKMLQDTFCFEWLNFIAQASRQGFIGQEELQWNSYETLDAHLTQEWLTSVEERKLMPRASFSNRAPKSPQQRQKIAQAVSAKWADPEYREKVVSALLNYHRSAVRKPRKPRKPRPMPSDGAQPPKKKKPITKKVSSQVVKPIKFRKRKPPAYKDPLVNSKLEMIKNIRAQRASVDTRLTQAIQQARLLIAEAEKAAKALEDAAQKSPVVQASLIETRKLIDEALHSLESIVTQKTEDCNVPSVSLSEEVNKENESTFEVGNLSQMVHVNGHTTLSSSVYKFSEDFGYLSLERPVNDDPELHLTNGCASLPFSLNSQMIQHSPSNQERETEQYESNENETDGSPAEDETLSRSDSPAEDETLSKSESPAEDETLSKSESSAEDETLSRYDTPTEVETLSRSDSPTEDETLSRSDSPTEDETLSRSDSPTEDETQSRSPIATKKWVCGRLVEVSEEQQ</sequence>
<feature type="domain" description="Nuclease associated modular" evidence="2">
    <location>
        <begin position="73"/>
        <end position="100"/>
    </location>
</feature>
<feature type="region of interest" description="Disordered" evidence="1">
    <location>
        <begin position="464"/>
        <end position="586"/>
    </location>
</feature>
<evidence type="ECO:0000313" key="4">
    <source>
        <dbReference type="Proteomes" id="UP001157006"/>
    </source>
</evidence>
<feature type="compositionally biased region" description="Polar residues" evidence="1">
    <location>
        <begin position="206"/>
        <end position="219"/>
    </location>
</feature>
<dbReference type="InterPro" id="IPR003611">
    <property type="entry name" value="NUMOD3"/>
</dbReference>
<dbReference type="Pfam" id="PF07460">
    <property type="entry name" value="NUMOD3"/>
    <property type="match status" value="1"/>
</dbReference>
<feature type="compositionally biased region" description="Basic residues" evidence="1">
    <location>
        <begin position="247"/>
        <end position="259"/>
    </location>
</feature>
<reference evidence="3 4" key="1">
    <citation type="submission" date="2023-01" db="EMBL/GenBank/DDBJ databases">
        <authorList>
            <person name="Kreplak J."/>
        </authorList>
    </citation>
    <scope>NUCLEOTIDE SEQUENCE [LARGE SCALE GENOMIC DNA]</scope>
</reference>
<feature type="region of interest" description="Disordered" evidence="1">
    <location>
        <begin position="59"/>
        <end position="91"/>
    </location>
</feature>
<feature type="compositionally biased region" description="Acidic residues" evidence="1">
    <location>
        <begin position="476"/>
        <end position="492"/>
    </location>
</feature>
<dbReference type="EMBL" id="OX451740">
    <property type="protein sequence ID" value="CAI8615823.1"/>
    <property type="molecule type" value="Genomic_DNA"/>
</dbReference>
<keyword evidence="4" id="KW-1185">Reference proteome</keyword>
<accession>A0AAV1B2N5</accession>
<feature type="compositionally biased region" description="Polar residues" evidence="1">
    <location>
        <begin position="77"/>
        <end position="86"/>
    </location>
</feature>
<evidence type="ECO:0000259" key="2">
    <source>
        <dbReference type="Pfam" id="PF07460"/>
    </source>
</evidence>
<name>A0AAV1B2N5_VICFA</name>
<proteinExistence type="predicted"/>
<gene>
    <name evidence="3" type="ORF">VFH_V198000</name>
</gene>
<feature type="region of interest" description="Disordered" evidence="1">
    <location>
        <begin position="247"/>
        <end position="288"/>
    </location>
</feature>
<evidence type="ECO:0000313" key="3">
    <source>
        <dbReference type="EMBL" id="CAI8615823.1"/>
    </source>
</evidence>